<dbReference type="STRING" id="400668.Mmwyl1_0075"/>
<dbReference type="KEGG" id="mmw:Mmwyl1_0075"/>
<dbReference type="InterPro" id="IPR050638">
    <property type="entry name" value="AA-Vitamin_Transporters"/>
</dbReference>
<feature type="transmembrane region" description="Helical" evidence="5">
    <location>
        <begin position="238"/>
        <end position="257"/>
    </location>
</feature>
<feature type="transmembrane region" description="Helical" evidence="5">
    <location>
        <begin position="88"/>
        <end position="108"/>
    </location>
</feature>
<dbReference type="PANTHER" id="PTHR32322:SF9">
    <property type="entry name" value="AMINO-ACID METABOLITE EFFLUX PUMP-RELATED"/>
    <property type="match status" value="1"/>
</dbReference>
<feature type="domain" description="EamA" evidence="6">
    <location>
        <begin position="7"/>
        <end position="129"/>
    </location>
</feature>
<feature type="transmembrane region" description="Helical" evidence="5">
    <location>
        <begin position="7"/>
        <end position="27"/>
    </location>
</feature>
<name>A6VRD8_MARMS</name>
<evidence type="ECO:0000256" key="4">
    <source>
        <dbReference type="ARBA" id="ARBA00023136"/>
    </source>
</evidence>
<evidence type="ECO:0000256" key="1">
    <source>
        <dbReference type="ARBA" id="ARBA00004141"/>
    </source>
</evidence>
<keyword evidence="2 5" id="KW-0812">Transmembrane</keyword>
<organism evidence="7">
    <name type="scientific">Marinomonas sp. (strain MWYL1)</name>
    <dbReference type="NCBI Taxonomy" id="400668"/>
    <lineage>
        <taxon>Bacteria</taxon>
        <taxon>Pseudomonadati</taxon>
        <taxon>Pseudomonadota</taxon>
        <taxon>Gammaproteobacteria</taxon>
        <taxon>Oceanospirillales</taxon>
        <taxon>Oceanospirillaceae</taxon>
        <taxon>Marinomonas</taxon>
    </lineage>
</organism>
<feature type="transmembrane region" description="Helical" evidence="5">
    <location>
        <begin position="167"/>
        <end position="191"/>
    </location>
</feature>
<proteinExistence type="predicted"/>
<dbReference type="eggNOG" id="COG0697">
    <property type="taxonomic scope" value="Bacteria"/>
</dbReference>
<gene>
    <name evidence="7" type="ordered locus">Mmwyl1_0075</name>
</gene>
<feature type="transmembrane region" description="Helical" evidence="5">
    <location>
        <begin position="58"/>
        <end position="82"/>
    </location>
</feature>
<keyword evidence="3 5" id="KW-1133">Transmembrane helix</keyword>
<keyword evidence="4 5" id="KW-0472">Membrane</keyword>
<dbReference type="GO" id="GO:0016020">
    <property type="term" value="C:membrane"/>
    <property type="evidence" value="ECO:0007669"/>
    <property type="project" value="UniProtKB-SubCell"/>
</dbReference>
<dbReference type="InterPro" id="IPR000620">
    <property type="entry name" value="EamA_dom"/>
</dbReference>
<evidence type="ECO:0000256" key="5">
    <source>
        <dbReference type="SAM" id="Phobius"/>
    </source>
</evidence>
<dbReference type="InterPro" id="IPR037185">
    <property type="entry name" value="EmrE-like"/>
</dbReference>
<feature type="transmembrane region" description="Helical" evidence="5">
    <location>
        <begin position="33"/>
        <end position="51"/>
    </location>
</feature>
<dbReference type="SUPFAM" id="SSF103481">
    <property type="entry name" value="Multidrug resistance efflux transporter EmrE"/>
    <property type="match status" value="2"/>
</dbReference>
<feature type="transmembrane region" description="Helical" evidence="5">
    <location>
        <begin position="203"/>
        <end position="226"/>
    </location>
</feature>
<feature type="domain" description="EamA" evidence="6">
    <location>
        <begin position="142"/>
        <end position="278"/>
    </location>
</feature>
<evidence type="ECO:0000256" key="2">
    <source>
        <dbReference type="ARBA" id="ARBA00022692"/>
    </source>
</evidence>
<evidence type="ECO:0000313" key="7">
    <source>
        <dbReference type="EMBL" id="ABR69017.1"/>
    </source>
</evidence>
<dbReference type="OrthoDB" id="7158585at2"/>
<dbReference type="EMBL" id="CP000749">
    <property type="protein sequence ID" value="ABR69017.1"/>
    <property type="molecule type" value="Genomic_DNA"/>
</dbReference>
<dbReference type="PANTHER" id="PTHR32322">
    <property type="entry name" value="INNER MEMBRANE TRANSPORTER"/>
    <property type="match status" value="1"/>
</dbReference>
<protein>
    <recommendedName>
        <fullName evidence="6">EamA domain-containing protein</fullName>
    </recommendedName>
</protein>
<feature type="transmembrane region" description="Helical" evidence="5">
    <location>
        <begin position="263"/>
        <end position="283"/>
    </location>
</feature>
<accession>A6VRD8</accession>
<feature type="transmembrane region" description="Helical" evidence="5">
    <location>
        <begin position="140"/>
        <end position="160"/>
    </location>
</feature>
<dbReference type="AlphaFoldDB" id="A6VRD8"/>
<evidence type="ECO:0000256" key="3">
    <source>
        <dbReference type="ARBA" id="ARBA00022989"/>
    </source>
</evidence>
<sequence>MNIKDYALCIVIMAIWGLNFSVVKLGLNGMDPMLLTGLRFTLAVIPAIFFVRKPDVHILYLIGYGLTFGVGVWGMSTCSIGAGLSPGMAALLLQTNVVFGLFLGWAMLNEKVKFAHILGSLIALGGLAASLTVTDGSVNFQGVTLILFAAISWSISGILIKKSQTKAVFSFTLWAMLFAPLPLFLMSYVQVGASAFTTFFDHLTGVVLFSIVYQAYGTTLFGYWIWNRMIVSHPLSQVAPFTLLVPIFAILGSNILFNEVISLEKMLSSSLIIFGLLIGILPVERARSFVRRIV</sequence>
<comment type="subcellular location">
    <subcellularLocation>
        <location evidence="1">Membrane</location>
        <topology evidence="1">Multi-pass membrane protein</topology>
    </subcellularLocation>
</comment>
<dbReference type="HOGENOM" id="CLU_033863_20_1_6"/>
<evidence type="ECO:0000259" key="6">
    <source>
        <dbReference type="Pfam" id="PF00892"/>
    </source>
</evidence>
<reference evidence="7" key="1">
    <citation type="submission" date="2007-06" db="EMBL/GenBank/DDBJ databases">
        <title>Complete sequence of Marinomonas sp. MWYL1.</title>
        <authorList>
            <consortium name="US DOE Joint Genome Institute"/>
            <person name="Copeland A."/>
            <person name="Lucas S."/>
            <person name="Lapidus A."/>
            <person name="Barry K."/>
            <person name="Glavina del Rio T."/>
            <person name="Dalin E."/>
            <person name="Tice H."/>
            <person name="Pitluck S."/>
            <person name="Kiss H."/>
            <person name="Brettin T."/>
            <person name="Bruce D."/>
            <person name="Detter J.C."/>
            <person name="Han C."/>
            <person name="Schmutz J."/>
            <person name="Larimer F."/>
            <person name="Land M."/>
            <person name="Hauser L."/>
            <person name="Kyrpides N."/>
            <person name="Kim E."/>
            <person name="Johnston A.W.B."/>
            <person name="Todd J.D."/>
            <person name="Rogers R."/>
            <person name="Wexler M."/>
            <person name="Bond P.L."/>
            <person name="Li Y."/>
            <person name="Richardson P."/>
        </authorList>
    </citation>
    <scope>NUCLEOTIDE SEQUENCE [LARGE SCALE GENOMIC DNA]</scope>
    <source>
        <strain evidence="7">MWYL1</strain>
    </source>
</reference>
<feature type="transmembrane region" description="Helical" evidence="5">
    <location>
        <begin position="115"/>
        <end position="134"/>
    </location>
</feature>
<dbReference type="Pfam" id="PF00892">
    <property type="entry name" value="EamA"/>
    <property type="match status" value="2"/>
</dbReference>